<evidence type="ECO:0000313" key="4">
    <source>
        <dbReference type="EMBL" id="KAJ9133883.1"/>
    </source>
</evidence>
<name>A0AA38VE74_9PEZI</name>
<feature type="compositionally biased region" description="Gly residues" evidence="1">
    <location>
        <begin position="254"/>
        <end position="267"/>
    </location>
</feature>
<comment type="caution">
    <text evidence="4">The sequence shown here is derived from an EMBL/GenBank/DDBJ whole genome shotgun (WGS) entry which is preliminary data.</text>
</comment>
<organism evidence="4 5">
    <name type="scientific">Pleurostoma richardsiae</name>
    <dbReference type="NCBI Taxonomy" id="41990"/>
    <lineage>
        <taxon>Eukaryota</taxon>
        <taxon>Fungi</taxon>
        <taxon>Dikarya</taxon>
        <taxon>Ascomycota</taxon>
        <taxon>Pezizomycotina</taxon>
        <taxon>Sordariomycetes</taxon>
        <taxon>Sordariomycetidae</taxon>
        <taxon>Calosphaeriales</taxon>
        <taxon>Pleurostomataceae</taxon>
        <taxon>Pleurostoma</taxon>
    </lineage>
</organism>
<feature type="signal peptide" evidence="3">
    <location>
        <begin position="1"/>
        <end position="18"/>
    </location>
</feature>
<proteinExistence type="predicted"/>
<feature type="compositionally biased region" description="Basic and acidic residues" evidence="1">
    <location>
        <begin position="285"/>
        <end position="299"/>
    </location>
</feature>
<keyword evidence="2" id="KW-1133">Transmembrane helix</keyword>
<protein>
    <submittedName>
        <fullName evidence="4">Uncharacterized protein</fullName>
    </submittedName>
</protein>
<keyword evidence="5" id="KW-1185">Reference proteome</keyword>
<evidence type="ECO:0000256" key="1">
    <source>
        <dbReference type="SAM" id="MobiDB-lite"/>
    </source>
</evidence>
<feature type="transmembrane region" description="Helical" evidence="2">
    <location>
        <begin position="220"/>
        <end position="243"/>
    </location>
</feature>
<dbReference type="EMBL" id="JANBVO010000047">
    <property type="protein sequence ID" value="KAJ9133883.1"/>
    <property type="molecule type" value="Genomic_DNA"/>
</dbReference>
<keyword evidence="2" id="KW-0472">Membrane</keyword>
<evidence type="ECO:0000313" key="5">
    <source>
        <dbReference type="Proteomes" id="UP001174694"/>
    </source>
</evidence>
<dbReference type="InterPro" id="IPR028000">
    <property type="entry name" value="Pma1"/>
</dbReference>
<reference evidence="4" key="1">
    <citation type="submission" date="2022-07" db="EMBL/GenBank/DDBJ databases">
        <title>Fungi with potential for degradation of polypropylene.</title>
        <authorList>
            <person name="Gostincar C."/>
        </authorList>
    </citation>
    <scope>NUCLEOTIDE SEQUENCE</scope>
    <source>
        <strain evidence="4">EXF-13308</strain>
    </source>
</reference>
<evidence type="ECO:0000256" key="2">
    <source>
        <dbReference type="SAM" id="Phobius"/>
    </source>
</evidence>
<keyword evidence="3" id="KW-0732">Signal</keyword>
<accession>A0AA38VE74</accession>
<sequence>MLLLAACVSASVIQMRDADPLDPWVTIDKSGSAKTIMPSATTINGHTTTVSGAPDYVTRTSVYTLTTAVSQVVTSTGMAPFATATATSGAGAFPQCSNYQGFDAPFCLPRRGSVIAPGRSYYVTWDPSWFADGSTQLQVQGEYPSGVGFTTGNISASTGYYVWSIDSDLLTEQGASELTVQLSLIDMQYSGQSVAEGPAVTVSDAAADVSPHGGSSGKTVAIAVPVVIGVVALLAAGFCLWSWRRHGRILGFGGGSSSGGGKSGQGYGVRQSRSQRVGGAAVPVDTDKSRGIQLTDRESWSPTQGRNVFREEIERQEHGGA</sequence>
<dbReference type="AlphaFoldDB" id="A0AA38VE74"/>
<keyword evidence="2" id="KW-0812">Transmembrane</keyword>
<feature type="compositionally biased region" description="Basic and acidic residues" evidence="1">
    <location>
        <begin position="308"/>
        <end position="321"/>
    </location>
</feature>
<evidence type="ECO:0000256" key="3">
    <source>
        <dbReference type="SAM" id="SignalP"/>
    </source>
</evidence>
<feature type="region of interest" description="Disordered" evidence="1">
    <location>
        <begin position="254"/>
        <end position="321"/>
    </location>
</feature>
<feature type="chain" id="PRO_5041465612" evidence="3">
    <location>
        <begin position="19"/>
        <end position="321"/>
    </location>
</feature>
<dbReference type="Proteomes" id="UP001174694">
    <property type="component" value="Unassembled WGS sequence"/>
</dbReference>
<gene>
    <name evidence="4" type="ORF">NKR23_g10492</name>
</gene>
<dbReference type="Pfam" id="PF14610">
    <property type="entry name" value="Psg1"/>
    <property type="match status" value="1"/>
</dbReference>